<dbReference type="InterPro" id="IPR014755">
    <property type="entry name" value="Cu-Rt/internalin_Ig-like"/>
</dbReference>
<accession>A0ABT3KS41</accession>
<dbReference type="Gene3D" id="2.60.40.1220">
    <property type="match status" value="1"/>
</dbReference>
<proteinExistence type="predicted"/>
<feature type="region of interest" description="Disordered" evidence="2">
    <location>
        <begin position="1342"/>
        <end position="1396"/>
    </location>
</feature>
<dbReference type="EMBL" id="QZCW01000001">
    <property type="protein sequence ID" value="MCW5321118.1"/>
    <property type="molecule type" value="Genomic_DNA"/>
</dbReference>
<evidence type="ECO:0000256" key="1">
    <source>
        <dbReference type="ARBA" id="ARBA00022729"/>
    </source>
</evidence>
<reference evidence="4" key="1">
    <citation type="submission" date="2023-07" db="EMBL/GenBank/DDBJ databases">
        <title>Verminephrobacter genomes.</title>
        <authorList>
            <person name="Lund M.B."/>
        </authorList>
    </citation>
    <scope>NUCLEOTIDE SEQUENCE [LARGE SCALE GENOMIC DNA]</scope>
    <source>
        <strain evidence="4">AtM5-05</strain>
    </source>
</reference>
<dbReference type="InterPro" id="IPR053784">
    <property type="entry name" value="Choice_anch_U_dom"/>
</dbReference>
<dbReference type="NCBIfam" id="TIGR02059">
    <property type="entry name" value="swm_rep_I"/>
    <property type="match status" value="11"/>
</dbReference>
<name>A0ABT3KS41_9BURK</name>
<evidence type="ECO:0000313" key="4">
    <source>
        <dbReference type="Proteomes" id="UP001208935"/>
    </source>
</evidence>
<organism evidence="3 4">
    <name type="scientific">Verminephrobacter aporrectodeae subsp. tuberculatae</name>
    <dbReference type="NCBI Taxonomy" id="1110392"/>
    <lineage>
        <taxon>Bacteria</taxon>
        <taxon>Pseudomonadati</taxon>
        <taxon>Pseudomonadota</taxon>
        <taxon>Betaproteobacteria</taxon>
        <taxon>Burkholderiales</taxon>
        <taxon>Comamonadaceae</taxon>
        <taxon>Verminephrobacter</taxon>
    </lineage>
</organism>
<gene>
    <name evidence="3" type="ORF">D5039_08075</name>
</gene>
<evidence type="ECO:0000256" key="2">
    <source>
        <dbReference type="SAM" id="MobiDB-lite"/>
    </source>
</evidence>
<dbReference type="NCBIfam" id="NF041766">
    <property type="entry name" value="choice_anch_U"/>
    <property type="match status" value="1"/>
</dbReference>
<feature type="compositionally biased region" description="Low complexity" evidence="2">
    <location>
        <begin position="1380"/>
        <end position="1396"/>
    </location>
</feature>
<keyword evidence="1" id="KW-0732">Signal</keyword>
<dbReference type="Proteomes" id="UP001208935">
    <property type="component" value="Unassembled WGS sequence"/>
</dbReference>
<comment type="caution">
    <text evidence="3">The sequence shown here is derived from an EMBL/GenBank/DDBJ whole genome shotgun (WGS) entry which is preliminary data.</text>
</comment>
<dbReference type="RefSeq" id="WP_265281762.1">
    <property type="nucleotide sequence ID" value="NZ_QZCW01000001.1"/>
</dbReference>
<dbReference type="InterPro" id="IPR011801">
    <property type="entry name" value="Swm_rep_I_cyn"/>
</dbReference>
<evidence type="ECO:0000313" key="3">
    <source>
        <dbReference type="EMBL" id="MCW5321118.1"/>
    </source>
</evidence>
<dbReference type="InterPro" id="IPR028059">
    <property type="entry name" value="SWM_rpt"/>
</dbReference>
<dbReference type="Pfam" id="PF13753">
    <property type="entry name" value="SWM_repeat"/>
    <property type="match status" value="12"/>
</dbReference>
<keyword evidence="4" id="KW-1185">Reference proteome</keyword>
<protein>
    <submittedName>
        <fullName evidence="3">Uncharacterized protein</fullName>
    </submittedName>
</protein>
<sequence>MSDIPVPTAISAEVTGTKLKIICSETLQPTRMPPNTVFTVHVGGRAWEIQGVGLDEKTIRLMLSIPVPYGQVVQVSYAKPTPFSAPGTLTENLRSRAGDLTSFTNMAVTNNTPSPTPDPTPVLHSVTVINSQLELIYTDADDKLSADHTAPASAFSVRSAGNADIRVQHVTVLDKKVTLTLSRLVLGGEMLRLSYNKPDSGNNVIQDAAGHAAQGFTDQTVSNPTPDNIPPTFESATMVSSNQLKINFNDASSLAEKQTAPETAFKVFSATGPAISVEHVDVSGKTVTLTLSRPRNVAGGETFRLTYNKPESGDMLRDMAGNQVDGFQDRAVINQALDRTAPVFDAATVSGRDLVLTYTDAGSLDQTHAPGAAAFAVSSSSGVAIGVDSVVVDATTKTVTLHLNRDVDRGEAVTVSYTKPAGNNVLQDAAGNDAANLTKQVVTNNSAADTTAPVLGTATVSGRDLVLIYTEASSLGLDAIHTAGATDFAVNSASGLAIRVNSLTVDATTKTVTLHLNRDVDRGEAVSVSYTKPAGDNVLQDAAGNDAANLTKQVVTNNSAADHTDPVLGTATVSGHDLVLSYTEASSLGLDAIHTAGATDFAVNSASGLAIRVNSLTVDATTKTVTLHLDRDVDSGEAVNVSYTKPAGDNVLQDAAGNDAANLTKQVVTNNSAADHTAPVLGTATVSGHDLVLIYTEASSLGLDAIHTAGATDFAVNSASGLAIRVNSLTVDATTKTVTLHLNRDVDRGEAVSVSYTKPAGDNVLQDAAGNDAANLIKQVVTNNSAADHTDPVLGTATVSGHDLVLIYTEASSLGLDAIHTAGATDFAVNSASGLAIRVDHLTVDATAKTVTLHLDRDVDRGEAVTVSYTKPAGDNVLQDAAGNDAANLTKQLVTNNSAADHTNPVLGTATVSGHDLVLSYAEASSLGLDAIHTAGATDFAVNSASGLAIRVNSLTVDATAKTVTLHLDRDVDRGEAVTVSYTKPAGNNVLQDAAGNDAANLTKQVVTNNSAADTTAPVLGTATVSGHDLVLIYAEASSLGLDAIHTAGATDFAVNSASGLAIRVNSLTVDATAKTVTLHLDRDVDRGEAVTVSYTKPAGNNVLQDAAGNDAANLTKQVVTNNSAADTTAPVLGTATVSGHDLVLIYAEASSLGLDAIHTAGATDFAVNSASGLAIRVNSLTVDATTKTVTLHLDRDVDSGEAVNVSYTKPAGDNVLQDAAGNDAGNLTKQLVTNNSAADHTAPVLGTATVNGHDLVLSYTEASSLGLSQAHAPGAAAFAVRSTHGPAIGVDSVAVDTTAKTVTLHLSRDVNSGEVVNVSYTKPAGNDVLEDAAGNDAANLSNRTVDNLTPASAPAAPSPRLPDTDNDSVPGAEENQAIDPAGAVNGDGNADGIADSTQSAVGSISVATSSSSSTSITLVADSQDGDVSTDSAACITSLEQKAPPADLPRALETPIELTSFRATLETAGSSETFSLFVDPATQSNGYWVEDRTGTWVNLTSAPYGGKMATEGERLRLDFQITDGGQFDADGKADGVITAPGAAGHMPLSIVGQAPDPGHDGFWL</sequence>